<dbReference type="PANTHER" id="PTHR30137">
    <property type="entry name" value="LUCIFERASE-LIKE MONOOXYGENASE"/>
    <property type="match status" value="1"/>
</dbReference>
<dbReference type="Pfam" id="PF00296">
    <property type="entry name" value="Bac_luciferase"/>
    <property type="match status" value="1"/>
</dbReference>
<dbReference type="GO" id="GO:0016705">
    <property type="term" value="F:oxidoreductase activity, acting on paired donors, with incorporation or reduction of molecular oxygen"/>
    <property type="evidence" value="ECO:0007669"/>
    <property type="project" value="InterPro"/>
</dbReference>
<dbReference type="PANTHER" id="PTHR30137:SF6">
    <property type="entry name" value="LUCIFERASE-LIKE MONOOXYGENASE"/>
    <property type="match status" value="1"/>
</dbReference>
<evidence type="ECO:0000313" key="4">
    <source>
        <dbReference type="EMBL" id="RRH78583.1"/>
    </source>
</evidence>
<dbReference type="Gene3D" id="3.20.20.30">
    <property type="entry name" value="Luciferase-like domain"/>
    <property type="match status" value="1"/>
</dbReference>
<dbReference type="RefSeq" id="WP_124963161.1">
    <property type="nucleotide sequence ID" value="NZ_RRAZ01000001.1"/>
</dbReference>
<dbReference type="SUPFAM" id="SSF51679">
    <property type="entry name" value="Bacterial luciferase-like"/>
    <property type="match status" value="1"/>
</dbReference>
<evidence type="ECO:0000313" key="5">
    <source>
        <dbReference type="Proteomes" id="UP000282125"/>
    </source>
</evidence>
<reference evidence="4 5" key="1">
    <citation type="submission" date="2018-11" db="EMBL/GenBank/DDBJ databases">
        <title>Gemmobacter sp. nov., YIM 102744-1 draft genome.</title>
        <authorList>
            <person name="Li G."/>
            <person name="Jiang Y."/>
        </authorList>
    </citation>
    <scope>NUCLEOTIDE SEQUENCE [LARGE SCALE GENOMIC DNA]</scope>
    <source>
        <strain evidence="4 5">YIM 102744-1</strain>
    </source>
</reference>
<comment type="caution">
    <text evidence="4">The sequence shown here is derived from an EMBL/GenBank/DDBJ whole genome shotgun (WGS) entry which is preliminary data.</text>
</comment>
<gene>
    <name evidence="4" type="ORF">EG244_01120</name>
</gene>
<comment type="similarity">
    <text evidence="1">To bacterial alkanal monooxygenase alpha and beta chains.</text>
</comment>
<dbReference type="NCBIfam" id="TIGR03558">
    <property type="entry name" value="oxido_grp_1"/>
    <property type="match status" value="1"/>
</dbReference>
<evidence type="ECO:0000256" key="1">
    <source>
        <dbReference type="ARBA" id="ARBA00007789"/>
    </source>
</evidence>
<name>A0A3P3DWD8_9RHOB</name>
<keyword evidence="5" id="KW-1185">Reference proteome</keyword>
<dbReference type="OrthoDB" id="9780518at2"/>
<proteinExistence type="predicted"/>
<sequence>MKYSVLDLAPVPENCTPAEALKHSVDLAQHTEALGYTRFWLAEHHNMAGIASAATAVVIGHVAGQTKTIRVGAGGIMLPNHAPLQVAEAFGTLETLYPGRIDLGLGRAPGTDGATAHALRRYTRGADSFPEDVVELLGYLGDENEGVVHAWPGEGTHVPVWILGSSLFGAQLAAYLGLPYGFASHFAPDYLHEAVRTYREQFRPSQWLDQPYVQIGMGVFAADTDEEARFLRSSMQQTFANLRLGRPGKMQPPLRNIEHVIPRNIMAGVNQALACSATGSRDTVRAEVIRLTAELKPDEIIFASQIYDHEARKYSYTLARDVMESL</sequence>
<dbReference type="FunFam" id="3.20.20.30:FF:000002">
    <property type="entry name" value="LLM class flavin-dependent oxidoreductase"/>
    <property type="match status" value="1"/>
</dbReference>
<dbReference type="AlphaFoldDB" id="A0A3P3DWD8"/>
<protein>
    <recommendedName>
        <fullName evidence="2">Luciferase-like monooxygenase</fullName>
    </recommendedName>
</protein>
<accession>A0A3P3DWD8</accession>
<organism evidence="4 5">
    <name type="scientific">Falsigemmobacter faecalis</name>
    <dbReference type="NCBI Taxonomy" id="2488730"/>
    <lineage>
        <taxon>Bacteria</taxon>
        <taxon>Pseudomonadati</taxon>
        <taxon>Pseudomonadota</taxon>
        <taxon>Alphaproteobacteria</taxon>
        <taxon>Rhodobacterales</taxon>
        <taxon>Paracoccaceae</taxon>
        <taxon>Falsigemmobacter</taxon>
    </lineage>
</organism>
<dbReference type="EMBL" id="RRAZ01000001">
    <property type="protein sequence ID" value="RRH78583.1"/>
    <property type="molecule type" value="Genomic_DNA"/>
</dbReference>
<dbReference type="CDD" id="cd00347">
    <property type="entry name" value="Flavin_utilizing_monoxygenases"/>
    <property type="match status" value="1"/>
</dbReference>
<dbReference type="GO" id="GO:0005829">
    <property type="term" value="C:cytosol"/>
    <property type="evidence" value="ECO:0007669"/>
    <property type="project" value="TreeGrafter"/>
</dbReference>
<evidence type="ECO:0000256" key="2">
    <source>
        <dbReference type="ARBA" id="ARBA00074555"/>
    </source>
</evidence>
<dbReference type="InterPro" id="IPR011251">
    <property type="entry name" value="Luciferase-like_dom"/>
</dbReference>
<feature type="domain" description="Luciferase-like" evidence="3">
    <location>
        <begin position="1"/>
        <end position="232"/>
    </location>
</feature>
<dbReference type="InterPro" id="IPR019949">
    <property type="entry name" value="CmoO-like"/>
</dbReference>
<dbReference type="InterPro" id="IPR050766">
    <property type="entry name" value="Bact_Lucif_Oxidored"/>
</dbReference>
<evidence type="ECO:0000259" key="3">
    <source>
        <dbReference type="Pfam" id="PF00296"/>
    </source>
</evidence>
<dbReference type="Proteomes" id="UP000282125">
    <property type="component" value="Unassembled WGS sequence"/>
</dbReference>
<dbReference type="InterPro" id="IPR036661">
    <property type="entry name" value="Luciferase-like_sf"/>
</dbReference>